<dbReference type="RefSeq" id="WP_160919082.1">
    <property type="nucleotide sequence ID" value="NZ_WMEY01000002.1"/>
</dbReference>
<evidence type="ECO:0008006" key="3">
    <source>
        <dbReference type="Google" id="ProtNLM"/>
    </source>
</evidence>
<gene>
    <name evidence="1" type="ORF">GLW07_09005</name>
</gene>
<sequence>MVKTKVITIASVSGGGKTAVTEELRKRLSTSEALYFDEYDFEGAPDDLVKWVEEGPDYNQWNLEPLKADLESFLEREEPPAYIIIDYPFSYKNDKLKDFIDLSIYIATPLDIAMARRILREHLKKTSIEINDELDYYLKFGRVAYLEMENAIKLNSDFIVAGTLKVIDIVDAILNKIETL</sequence>
<dbReference type="InterPro" id="IPR027417">
    <property type="entry name" value="P-loop_NTPase"/>
</dbReference>
<dbReference type="Proteomes" id="UP000447833">
    <property type="component" value="Unassembled WGS sequence"/>
</dbReference>
<organism evidence="1 2">
    <name type="scientific">Guptibacillus hwajinpoensis</name>
    <dbReference type="NCBI Taxonomy" id="208199"/>
    <lineage>
        <taxon>Bacteria</taxon>
        <taxon>Bacillati</taxon>
        <taxon>Bacillota</taxon>
        <taxon>Bacilli</taxon>
        <taxon>Bacillales</taxon>
        <taxon>Guptibacillaceae</taxon>
        <taxon>Guptibacillus</taxon>
    </lineage>
</organism>
<evidence type="ECO:0000313" key="2">
    <source>
        <dbReference type="Proteomes" id="UP000447833"/>
    </source>
</evidence>
<dbReference type="NCBIfam" id="NF006085">
    <property type="entry name" value="PRK08233.1"/>
    <property type="match status" value="1"/>
</dbReference>
<evidence type="ECO:0000313" key="1">
    <source>
        <dbReference type="EMBL" id="MYL63490.1"/>
    </source>
</evidence>
<dbReference type="EMBL" id="WMEY01000002">
    <property type="protein sequence ID" value="MYL63490.1"/>
    <property type="molecule type" value="Genomic_DNA"/>
</dbReference>
<protein>
    <recommendedName>
        <fullName evidence="3">Phosphoribulokinase/uridine kinase domain-containing protein</fullName>
    </recommendedName>
</protein>
<accession>A0A845EY52</accession>
<name>A0A845EY52_9BACL</name>
<dbReference type="SUPFAM" id="SSF52540">
    <property type="entry name" value="P-loop containing nucleoside triphosphate hydrolases"/>
    <property type="match status" value="1"/>
</dbReference>
<dbReference type="Gene3D" id="3.40.50.300">
    <property type="entry name" value="P-loop containing nucleotide triphosphate hydrolases"/>
    <property type="match status" value="1"/>
</dbReference>
<dbReference type="AlphaFoldDB" id="A0A845EY52"/>
<reference evidence="1 2" key="1">
    <citation type="submission" date="2019-11" db="EMBL/GenBank/DDBJ databases">
        <title>Genome sequences of 17 halophilic strains isolated from different environments.</title>
        <authorList>
            <person name="Furrow R.E."/>
        </authorList>
    </citation>
    <scope>NUCLEOTIDE SEQUENCE [LARGE SCALE GENOMIC DNA]</scope>
    <source>
        <strain evidence="1 2">22506_14_FS</strain>
    </source>
</reference>
<comment type="caution">
    <text evidence="1">The sequence shown here is derived from an EMBL/GenBank/DDBJ whole genome shotgun (WGS) entry which is preliminary data.</text>
</comment>
<proteinExistence type="predicted"/>